<dbReference type="GO" id="GO:0008013">
    <property type="term" value="F:beta-catenin binding"/>
    <property type="evidence" value="ECO:0007669"/>
    <property type="project" value="InterPro"/>
</dbReference>
<dbReference type="Proteomes" id="UP001233172">
    <property type="component" value="Unassembled WGS sequence"/>
</dbReference>
<feature type="compositionally biased region" description="Low complexity" evidence="1">
    <location>
        <begin position="150"/>
        <end position="163"/>
    </location>
</feature>
<sequence>MTVQGHALCWPNPYTYYTNVRVEALREKATSAPRIQHTDMSMSVSEHKQANYAMPGMTLANNTPAHVRRPTGGYNPQDHNQNAPNSRIVQYMHESLFKRLAKSSSGINSTSLNFDSCTAHPQDEDTDQPVNYSLKYQDCHGNNKLTSNKNINSSYNHTNNSSNFRPINGM</sequence>
<comment type="caution">
    <text evidence="2">The sequence shown here is derived from an EMBL/GenBank/DDBJ whole genome shotgun (WGS) entry which is preliminary data.</text>
</comment>
<organism evidence="2 3">
    <name type="scientific">Biomphalaria pfeifferi</name>
    <name type="common">Bloodfluke planorb</name>
    <name type="synonym">Freshwater snail</name>
    <dbReference type="NCBI Taxonomy" id="112525"/>
    <lineage>
        <taxon>Eukaryota</taxon>
        <taxon>Metazoa</taxon>
        <taxon>Spiralia</taxon>
        <taxon>Lophotrochozoa</taxon>
        <taxon>Mollusca</taxon>
        <taxon>Gastropoda</taxon>
        <taxon>Heterobranchia</taxon>
        <taxon>Euthyneura</taxon>
        <taxon>Panpulmonata</taxon>
        <taxon>Hygrophila</taxon>
        <taxon>Lymnaeoidea</taxon>
        <taxon>Planorbidae</taxon>
        <taxon>Biomphalaria</taxon>
    </lineage>
</organism>
<evidence type="ECO:0000313" key="2">
    <source>
        <dbReference type="EMBL" id="KAK0067946.1"/>
    </source>
</evidence>
<reference evidence="2" key="1">
    <citation type="journal article" date="2023" name="PLoS Negl. Trop. Dis.">
        <title>A genome sequence for Biomphalaria pfeifferi, the major vector snail for the human-infecting parasite Schistosoma mansoni.</title>
        <authorList>
            <person name="Bu L."/>
            <person name="Lu L."/>
            <person name="Laidemitt M.R."/>
            <person name="Zhang S.M."/>
            <person name="Mutuku M."/>
            <person name="Mkoji G."/>
            <person name="Steinauer M."/>
            <person name="Loker E.S."/>
        </authorList>
    </citation>
    <scope>NUCLEOTIDE SEQUENCE</scope>
    <source>
        <strain evidence="2">KasaAsao</strain>
    </source>
</reference>
<evidence type="ECO:0000313" key="3">
    <source>
        <dbReference type="Proteomes" id="UP001233172"/>
    </source>
</evidence>
<reference evidence="2" key="2">
    <citation type="submission" date="2023-04" db="EMBL/GenBank/DDBJ databases">
        <authorList>
            <person name="Bu L."/>
            <person name="Lu L."/>
            <person name="Laidemitt M.R."/>
            <person name="Zhang S.M."/>
            <person name="Mutuku M."/>
            <person name="Mkoji G."/>
            <person name="Steinauer M."/>
            <person name="Loker E.S."/>
        </authorList>
    </citation>
    <scope>NUCLEOTIDE SEQUENCE</scope>
    <source>
        <strain evidence="2">KasaAsao</strain>
        <tissue evidence="2">Whole Snail</tissue>
    </source>
</reference>
<dbReference type="AlphaFoldDB" id="A0AAD8C7P4"/>
<name>A0AAD8C7P4_BIOPF</name>
<evidence type="ECO:0000256" key="1">
    <source>
        <dbReference type="SAM" id="MobiDB-lite"/>
    </source>
</evidence>
<dbReference type="GO" id="GO:0016055">
    <property type="term" value="P:Wnt signaling pathway"/>
    <property type="evidence" value="ECO:0007669"/>
    <property type="project" value="InterPro"/>
</dbReference>
<dbReference type="InterPro" id="IPR009240">
    <property type="entry name" value="APC_15aa_rpt"/>
</dbReference>
<accession>A0AAD8C7P4</accession>
<proteinExistence type="predicted"/>
<dbReference type="Pfam" id="PF05972">
    <property type="entry name" value="APC_15aa"/>
    <property type="match status" value="1"/>
</dbReference>
<dbReference type="EMBL" id="JASAOG010000006">
    <property type="protein sequence ID" value="KAK0067946.1"/>
    <property type="molecule type" value="Genomic_DNA"/>
</dbReference>
<protein>
    <submittedName>
        <fullName evidence="2">Adenomatous polyposis coli protein</fullName>
    </submittedName>
</protein>
<feature type="region of interest" description="Disordered" evidence="1">
    <location>
        <begin position="150"/>
        <end position="170"/>
    </location>
</feature>
<gene>
    <name evidence="2" type="ORF">Bpfe_002787</name>
</gene>
<keyword evidence="3" id="KW-1185">Reference proteome</keyword>